<organism evidence="3 4">
    <name type="scientific">Adhaeribacter arboris</name>
    <dbReference type="NCBI Taxonomy" id="2072846"/>
    <lineage>
        <taxon>Bacteria</taxon>
        <taxon>Pseudomonadati</taxon>
        <taxon>Bacteroidota</taxon>
        <taxon>Cytophagia</taxon>
        <taxon>Cytophagales</taxon>
        <taxon>Hymenobacteraceae</taxon>
        <taxon>Adhaeribacter</taxon>
    </lineage>
</organism>
<dbReference type="EMBL" id="PYFT01000001">
    <property type="protein sequence ID" value="PSR54925.1"/>
    <property type="molecule type" value="Genomic_DNA"/>
</dbReference>
<dbReference type="AlphaFoldDB" id="A0A2T2YHD3"/>
<gene>
    <name evidence="3" type="ORF">AHMF7605_16155</name>
</gene>
<feature type="region of interest" description="Disordered" evidence="1">
    <location>
        <begin position="26"/>
        <end position="75"/>
    </location>
</feature>
<dbReference type="OrthoDB" id="894358at2"/>
<dbReference type="Proteomes" id="UP000240357">
    <property type="component" value="Unassembled WGS sequence"/>
</dbReference>
<accession>A0A2T2YHD3</accession>
<evidence type="ECO:0000313" key="3">
    <source>
        <dbReference type="EMBL" id="PSR54925.1"/>
    </source>
</evidence>
<comment type="caution">
    <text evidence="3">The sequence shown here is derived from an EMBL/GenBank/DDBJ whole genome shotgun (WGS) entry which is preliminary data.</text>
</comment>
<feature type="chain" id="PRO_5015742795" description="Entericidin" evidence="2">
    <location>
        <begin position="23"/>
        <end position="75"/>
    </location>
</feature>
<protein>
    <recommendedName>
        <fullName evidence="5">Entericidin</fullName>
    </recommendedName>
</protein>
<name>A0A2T2YHD3_9BACT</name>
<feature type="signal peptide" evidence="2">
    <location>
        <begin position="1"/>
        <end position="22"/>
    </location>
</feature>
<evidence type="ECO:0000256" key="2">
    <source>
        <dbReference type="SAM" id="SignalP"/>
    </source>
</evidence>
<reference evidence="3 4" key="1">
    <citation type="submission" date="2018-03" db="EMBL/GenBank/DDBJ databases">
        <title>Adhaeribacter sp. HMF7605 Genome sequencing and assembly.</title>
        <authorList>
            <person name="Kang H."/>
            <person name="Kang J."/>
            <person name="Cha I."/>
            <person name="Kim H."/>
            <person name="Joh K."/>
        </authorList>
    </citation>
    <scope>NUCLEOTIDE SEQUENCE [LARGE SCALE GENOMIC DNA]</scope>
    <source>
        <strain evidence="3 4">HMF7605</strain>
    </source>
</reference>
<feature type="compositionally biased region" description="Low complexity" evidence="1">
    <location>
        <begin position="58"/>
        <end position="75"/>
    </location>
</feature>
<evidence type="ECO:0008006" key="5">
    <source>
        <dbReference type="Google" id="ProtNLM"/>
    </source>
</evidence>
<dbReference type="RefSeq" id="WP_106931061.1">
    <property type="nucleotide sequence ID" value="NZ_PYFT01000001.1"/>
</dbReference>
<keyword evidence="2" id="KW-0732">Signal</keyword>
<evidence type="ECO:0000256" key="1">
    <source>
        <dbReference type="SAM" id="MobiDB-lite"/>
    </source>
</evidence>
<dbReference type="PROSITE" id="PS51257">
    <property type="entry name" value="PROKAR_LIPOPROTEIN"/>
    <property type="match status" value="1"/>
</dbReference>
<proteinExistence type="predicted"/>
<evidence type="ECO:0000313" key="4">
    <source>
        <dbReference type="Proteomes" id="UP000240357"/>
    </source>
</evidence>
<keyword evidence="4" id="KW-1185">Reference proteome</keyword>
<sequence>MKNLSKITVLAFAALSFTFASCDSKKAENAETTTESAVDAAGAELDSATTPSEGDTAVVQDQPVQDGVVDSTGTK</sequence>